<organism evidence="3 4">
    <name type="scientific">Mameliella alba</name>
    <dbReference type="NCBI Taxonomy" id="561184"/>
    <lineage>
        <taxon>Bacteria</taxon>
        <taxon>Pseudomonadati</taxon>
        <taxon>Pseudomonadota</taxon>
        <taxon>Alphaproteobacteria</taxon>
        <taxon>Rhodobacterales</taxon>
        <taxon>Roseobacteraceae</taxon>
        <taxon>Mameliella</taxon>
    </lineage>
</organism>
<dbReference type="InterPro" id="IPR004175">
    <property type="entry name" value="RNA_CPDase"/>
</dbReference>
<comment type="caution">
    <text evidence="3">The sequence shown here is derived from an EMBL/GenBank/DDBJ whole genome shotgun (WGS) entry which is preliminary data.</text>
</comment>
<feature type="active site" description="Proton donor" evidence="2">
    <location>
        <position position="36"/>
    </location>
</feature>
<dbReference type="PANTHER" id="PTHR35561:SF1">
    <property type="entry name" value="RNA 2',3'-CYCLIC PHOSPHODIESTERASE"/>
    <property type="match status" value="1"/>
</dbReference>
<dbReference type="PATRIC" id="fig|1515334.3.peg.3014"/>
<dbReference type="NCBIfam" id="TIGR02258">
    <property type="entry name" value="2_5_ligase"/>
    <property type="match status" value="1"/>
</dbReference>
<dbReference type="PANTHER" id="PTHR35561">
    <property type="entry name" value="RNA 2',3'-CYCLIC PHOSPHODIESTERASE"/>
    <property type="match status" value="1"/>
</dbReference>
<reference evidence="3 4" key="1">
    <citation type="submission" date="2014-10" db="EMBL/GenBank/DDBJ databases">
        <title>Genome sequence of Ponticoccus sp. strain UMTAT08 isolated from clonal culture of toxic dinoflagellate Alexandrium tamiyavanichii.</title>
        <authorList>
            <person name="Gan H.Y."/>
            <person name="Muhd D.-D."/>
            <person name="Mohd Noor M.E."/>
            <person name="Yeong Y.S."/>
            <person name="Usup G."/>
        </authorList>
    </citation>
    <scope>NUCLEOTIDE SEQUENCE [LARGE SCALE GENOMIC DNA]</scope>
    <source>
        <strain evidence="3 4">UMTAT08</strain>
    </source>
</reference>
<dbReference type="Gene3D" id="3.90.1140.10">
    <property type="entry name" value="Cyclic phosphodiesterase"/>
    <property type="match status" value="1"/>
</dbReference>
<evidence type="ECO:0000256" key="1">
    <source>
        <dbReference type="ARBA" id="ARBA00022801"/>
    </source>
</evidence>
<dbReference type="Proteomes" id="UP000030960">
    <property type="component" value="Unassembled WGS sequence"/>
</dbReference>
<comment type="function">
    <text evidence="2">Hydrolyzes RNA 2',3'-cyclic phosphodiester to an RNA 2'-phosphomonoester.</text>
</comment>
<comment type="catalytic activity">
    <reaction evidence="2">
        <text>a 3'-end 2',3'-cyclophospho-ribonucleotide-RNA + H2O = a 3'-end 2'-phospho-ribonucleotide-RNA + H(+)</text>
        <dbReference type="Rhea" id="RHEA:11828"/>
        <dbReference type="Rhea" id="RHEA-COMP:10464"/>
        <dbReference type="Rhea" id="RHEA-COMP:17353"/>
        <dbReference type="ChEBI" id="CHEBI:15377"/>
        <dbReference type="ChEBI" id="CHEBI:15378"/>
        <dbReference type="ChEBI" id="CHEBI:83064"/>
        <dbReference type="ChEBI" id="CHEBI:173113"/>
        <dbReference type="EC" id="3.1.4.58"/>
    </reaction>
</comment>
<dbReference type="Pfam" id="PF13563">
    <property type="entry name" value="2_5_RNA_ligase2"/>
    <property type="match status" value="1"/>
</dbReference>
<feature type="active site" description="Proton acceptor" evidence="2">
    <location>
        <position position="119"/>
    </location>
</feature>
<name>A0A0B3S774_9RHOB</name>
<dbReference type="GO" id="GO:0016874">
    <property type="term" value="F:ligase activity"/>
    <property type="evidence" value="ECO:0007669"/>
    <property type="project" value="UniProtKB-KW"/>
</dbReference>
<dbReference type="STRING" id="561184.SAMN05216376_10967"/>
<protein>
    <recommendedName>
        <fullName evidence="2">RNA 2',3'-cyclic phosphodiesterase</fullName>
        <shortName evidence="2">RNA 2',3'-CPDase</shortName>
        <ecNumber evidence="2">3.1.4.58</ecNumber>
    </recommendedName>
</protein>
<dbReference type="GO" id="GO:0004113">
    <property type="term" value="F:2',3'-cyclic-nucleotide 3'-phosphodiesterase activity"/>
    <property type="evidence" value="ECO:0007669"/>
    <property type="project" value="InterPro"/>
</dbReference>
<dbReference type="OrthoDB" id="9793819at2"/>
<dbReference type="InterPro" id="IPR009097">
    <property type="entry name" value="Cyclic_Pdiesterase"/>
</dbReference>
<keyword evidence="1 2" id="KW-0378">Hydrolase</keyword>
<dbReference type="EMBL" id="JSUQ01000011">
    <property type="protein sequence ID" value="KHQ52521.1"/>
    <property type="molecule type" value="Genomic_DNA"/>
</dbReference>
<dbReference type="AlphaFoldDB" id="A0A0B3S774"/>
<gene>
    <name evidence="3" type="ORF">OA50_02996</name>
</gene>
<keyword evidence="4" id="KW-1185">Reference proteome</keyword>
<evidence type="ECO:0000313" key="3">
    <source>
        <dbReference type="EMBL" id="KHQ52521.1"/>
    </source>
</evidence>
<dbReference type="RefSeq" id="WP_043143014.1">
    <property type="nucleotide sequence ID" value="NZ_JSUQ01000011.1"/>
</dbReference>
<evidence type="ECO:0000313" key="4">
    <source>
        <dbReference type="Proteomes" id="UP000030960"/>
    </source>
</evidence>
<dbReference type="SUPFAM" id="SSF55144">
    <property type="entry name" value="LigT-like"/>
    <property type="match status" value="1"/>
</dbReference>
<proteinExistence type="inferred from homology"/>
<keyword evidence="3" id="KW-0436">Ligase</keyword>
<dbReference type="HAMAP" id="MF_01940">
    <property type="entry name" value="RNA_CPDase"/>
    <property type="match status" value="1"/>
</dbReference>
<evidence type="ECO:0000256" key="2">
    <source>
        <dbReference type="HAMAP-Rule" id="MF_01940"/>
    </source>
</evidence>
<accession>A0A0B3S774</accession>
<feature type="short sequence motif" description="HXTX 2" evidence="2">
    <location>
        <begin position="119"/>
        <end position="122"/>
    </location>
</feature>
<sequence length="177" mass="19249">MRLFIALSLPEEARDALDDLQSRFPIGRPTPYENLHLTLAFLGEQDEETTEAVHDALQTLRAPALDLTLTGASIFGGRHGQAVALEADGNAPLNELRDRVLARLRSVGVAPERRRFRPHVTLARLRGQADASPLLAVLASASIGPFACNSFGLFASTLHQDGALHEELARYPLSPPR</sequence>
<dbReference type="GO" id="GO:0008664">
    <property type="term" value="F:RNA 2',3'-cyclic 3'-phosphodiesterase activity"/>
    <property type="evidence" value="ECO:0007669"/>
    <property type="project" value="UniProtKB-EC"/>
</dbReference>
<comment type="similarity">
    <text evidence="2">Belongs to the 2H phosphoesterase superfamily. ThpR family.</text>
</comment>
<feature type="short sequence motif" description="HXTX 1" evidence="2">
    <location>
        <begin position="36"/>
        <end position="39"/>
    </location>
</feature>
<dbReference type="EC" id="3.1.4.58" evidence="2"/>